<dbReference type="RefSeq" id="WP_190238853.1">
    <property type="nucleotide sequence ID" value="NZ_QFGA01000001.1"/>
</dbReference>
<evidence type="ECO:0000313" key="2">
    <source>
        <dbReference type="EMBL" id="TEB06678.1"/>
    </source>
</evidence>
<evidence type="ECO:0000256" key="1">
    <source>
        <dbReference type="SAM" id="Phobius"/>
    </source>
</evidence>
<dbReference type="Proteomes" id="UP000298324">
    <property type="component" value="Unassembled WGS sequence"/>
</dbReference>
<comment type="caution">
    <text evidence="2">The sequence shown here is derived from an EMBL/GenBank/DDBJ whole genome shotgun (WGS) entry which is preliminary data.</text>
</comment>
<sequence length="169" mass="19528">MKEIKLYNVIFPIWFLMFLPPVIFVTLAGNFIIDSLVILVCFYVFKLADSQINLKTFYMKSIFKVWIFGFLADIIGAAILFATGILGDYFGLSHTLISAISYDPFNHTGAVIITIFAMLVSSFFIFLFNYRITLRNLILERKLRLKVALTIAIVTIPWTYLLPTKWIYQ</sequence>
<accession>A0A4Y7RCD0</accession>
<organism evidence="2 3">
    <name type="scientific">Pelotomaculum schinkii</name>
    <dbReference type="NCBI Taxonomy" id="78350"/>
    <lineage>
        <taxon>Bacteria</taxon>
        <taxon>Bacillati</taxon>
        <taxon>Bacillota</taxon>
        <taxon>Clostridia</taxon>
        <taxon>Eubacteriales</taxon>
        <taxon>Desulfotomaculaceae</taxon>
        <taxon>Pelotomaculum</taxon>
    </lineage>
</organism>
<dbReference type="AlphaFoldDB" id="A0A4Y7RCD0"/>
<proteinExistence type="predicted"/>
<name>A0A4Y7RCD0_9FIRM</name>
<evidence type="ECO:0000313" key="3">
    <source>
        <dbReference type="Proteomes" id="UP000298324"/>
    </source>
</evidence>
<keyword evidence="1" id="KW-0812">Transmembrane</keyword>
<protein>
    <submittedName>
        <fullName evidence="2">Uncharacterized protein</fullName>
    </submittedName>
</protein>
<keyword evidence="1" id="KW-0472">Membrane</keyword>
<feature type="transmembrane region" description="Helical" evidence="1">
    <location>
        <begin position="12"/>
        <end position="45"/>
    </location>
</feature>
<keyword evidence="3" id="KW-1185">Reference proteome</keyword>
<keyword evidence="1" id="KW-1133">Transmembrane helix</keyword>
<reference evidence="2 3" key="1">
    <citation type="journal article" date="2018" name="Environ. Microbiol.">
        <title>Novel energy conservation strategies and behaviour of Pelotomaculum schinkii driving syntrophic propionate catabolism.</title>
        <authorList>
            <person name="Hidalgo-Ahumada C.A.P."/>
            <person name="Nobu M.K."/>
            <person name="Narihiro T."/>
            <person name="Tamaki H."/>
            <person name="Liu W.T."/>
            <person name="Kamagata Y."/>
            <person name="Stams A.J.M."/>
            <person name="Imachi H."/>
            <person name="Sousa D.Z."/>
        </authorList>
    </citation>
    <scope>NUCLEOTIDE SEQUENCE [LARGE SCALE GENOMIC DNA]</scope>
    <source>
        <strain evidence="2 3">HH</strain>
    </source>
</reference>
<dbReference type="EMBL" id="QFGA01000001">
    <property type="protein sequence ID" value="TEB06678.1"/>
    <property type="molecule type" value="Genomic_DNA"/>
</dbReference>
<feature type="transmembrane region" description="Helical" evidence="1">
    <location>
        <begin position="143"/>
        <end position="161"/>
    </location>
</feature>
<feature type="transmembrane region" description="Helical" evidence="1">
    <location>
        <begin position="65"/>
        <end position="90"/>
    </location>
</feature>
<feature type="transmembrane region" description="Helical" evidence="1">
    <location>
        <begin position="110"/>
        <end position="131"/>
    </location>
</feature>
<gene>
    <name evidence="2" type="ORF">Psch_00210</name>
</gene>